<protein>
    <submittedName>
        <fullName evidence="1">Uncharacterized protein</fullName>
    </submittedName>
</protein>
<accession>A0ABW5V8T9</accession>
<comment type="caution">
    <text evidence="1">The sequence shown here is derived from an EMBL/GenBank/DDBJ whole genome shotgun (WGS) entry which is preliminary data.</text>
</comment>
<organism evidence="1 2">
    <name type="scientific">Lentibacillus juripiscarius</name>
    <dbReference type="NCBI Taxonomy" id="257446"/>
    <lineage>
        <taxon>Bacteria</taxon>
        <taxon>Bacillati</taxon>
        <taxon>Bacillota</taxon>
        <taxon>Bacilli</taxon>
        <taxon>Bacillales</taxon>
        <taxon>Bacillaceae</taxon>
        <taxon>Lentibacillus</taxon>
    </lineage>
</organism>
<proteinExistence type="predicted"/>
<sequence>MKEQNTTMTRIGDKLTISETEAYRYVYRSLSLRKKWKRYVDETYLREHTEECTLIYHPMWIAKVLVIADRPPFPPKKIPNMVFVDAVSGYRGVFSKIPPLQECKEMSADVVPMRIPDEDTAKKYVHDVQDKQINRSYILKKPRHEIRDIFPAYLPMWKIAVRNHVLNETFYINANTGELETHMQKRWQNGRDLLK</sequence>
<dbReference type="EMBL" id="JBHUNA010000027">
    <property type="protein sequence ID" value="MFD2761728.1"/>
    <property type="molecule type" value="Genomic_DNA"/>
</dbReference>
<gene>
    <name evidence="1" type="ORF">ACFSUO_12280</name>
</gene>
<name>A0ABW5V8T9_9BACI</name>
<dbReference type="RefSeq" id="WP_382394527.1">
    <property type="nucleotide sequence ID" value="NZ_JBHUNA010000027.1"/>
</dbReference>
<evidence type="ECO:0000313" key="2">
    <source>
        <dbReference type="Proteomes" id="UP001597502"/>
    </source>
</evidence>
<reference evidence="2" key="1">
    <citation type="journal article" date="2019" name="Int. J. Syst. Evol. Microbiol.">
        <title>The Global Catalogue of Microorganisms (GCM) 10K type strain sequencing project: providing services to taxonomists for standard genome sequencing and annotation.</title>
        <authorList>
            <consortium name="The Broad Institute Genomics Platform"/>
            <consortium name="The Broad Institute Genome Sequencing Center for Infectious Disease"/>
            <person name="Wu L."/>
            <person name="Ma J."/>
        </authorList>
    </citation>
    <scope>NUCLEOTIDE SEQUENCE [LARGE SCALE GENOMIC DNA]</scope>
    <source>
        <strain evidence="2">TISTR 1535</strain>
    </source>
</reference>
<evidence type="ECO:0000313" key="1">
    <source>
        <dbReference type="EMBL" id="MFD2761728.1"/>
    </source>
</evidence>
<dbReference type="Proteomes" id="UP001597502">
    <property type="component" value="Unassembled WGS sequence"/>
</dbReference>
<keyword evidence="2" id="KW-1185">Reference proteome</keyword>